<dbReference type="HOGENOM" id="CLU_038034_0_2_3"/>
<keyword evidence="4 5" id="KW-0732">Signal</keyword>
<dbReference type="PANTHER" id="PTHR30532:SF25">
    <property type="entry name" value="IRON(III) DICITRATE-BINDING PERIPLASMIC PROTEIN"/>
    <property type="match status" value="1"/>
</dbReference>
<evidence type="ECO:0000259" key="6">
    <source>
        <dbReference type="PROSITE" id="PS50983"/>
    </source>
</evidence>
<evidence type="ECO:0000256" key="5">
    <source>
        <dbReference type="SAM" id="SignalP"/>
    </source>
</evidence>
<reference evidence="7 8" key="1">
    <citation type="submission" date="2012-06" db="EMBL/GenBank/DDBJ databases">
        <title>Finished chromosome of genome of Chroococcidiopsis thermalis PCC 7203.</title>
        <authorList>
            <consortium name="US DOE Joint Genome Institute"/>
            <person name="Gugger M."/>
            <person name="Coursin T."/>
            <person name="Rippka R."/>
            <person name="Tandeau De Marsac N."/>
            <person name="Huntemann M."/>
            <person name="Wei C.-L."/>
            <person name="Han J."/>
            <person name="Detter J.C."/>
            <person name="Han C."/>
            <person name="Tapia R."/>
            <person name="Davenport K."/>
            <person name="Daligault H."/>
            <person name="Erkkila T."/>
            <person name="Gu W."/>
            <person name="Munk A.C.C."/>
            <person name="Teshima H."/>
            <person name="Xu Y."/>
            <person name="Chain P."/>
            <person name="Chen A."/>
            <person name="Krypides N."/>
            <person name="Mavromatis K."/>
            <person name="Markowitz V."/>
            <person name="Szeto E."/>
            <person name="Ivanova N."/>
            <person name="Mikhailova N."/>
            <person name="Ovchinnikova G."/>
            <person name="Pagani I."/>
            <person name="Pati A."/>
            <person name="Goodwin L."/>
            <person name="Peters L."/>
            <person name="Pitluck S."/>
            <person name="Woyke T."/>
            <person name="Kerfeld C."/>
        </authorList>
    </citation>
    <scope>NUCLEOTIDE SEQUENCE [LARGE SCALE GENOMIC DNA]</scope>
    <source>
        <strain evidence="7 8">PCC 7203</strain>
    </source>
</reference>
<protein>
    <submittedName>
        <fullName evidence="7">Periplasmic binding protein</fullName>
    </submittedName>
</protein>
<dbReference type="STRING" id="251229.Chro_3676"/>
<evidence type="ECO:0000256" key="1">
    <source>
        <dbReference type="ARBA" id="ARBA00004196"/>
    </source>
</evidence>
<feature type="signal peptide" evidence="5">
    <location>
        <begin position="1"/>
        <end position="31"/>
    </location>
</feature>
<dbReference type="SUPFAM" id="SSF53807">
    <property type="entry name" value="Helical backbone' metal receptor"/>
    <property type="match status" value="1"/>
</dbReference>
<dbReference type="eggNOG" id="COG0614">
    <property type="taxonomic scope" value="Bacteria"/>
</dbReference>
<dbReference type="GO" id="GO:0030288">
    <property type="term" value="C:outer membrane-bounded periplasmic space"/>
    <property type="evidence" value="ECO:0007669"/>
    <property type="project" value="TreeGrafter"/>
</dbReference>
<dbReference type="FunCoup" id="K9U1Y7">
    <property type="interactions" value="25"/>
</dbReference>
<dbReference type="Pfam" id="PF01497">
    <property type="entry name" value="Peripla_BP_2"/>
    <property type="match status" value="1"/>
</dbReference>
<proteinExistence type="inferred from homology"/>
<accession>K9U1Y7</accession>
<dbReference type="Gene3D" id="3.40.50.1980">
    <property type="entry name" value="Nitrogenase molybdenum iron protein domain"/>
    <property type="match status" value="2"/>
</dbReference>
<keyword evidence="8" id="KW-1185">Reference proteome</keyword>
<feature type="domain" description="Fe/B12 periplasmic-binding" evidence="6">
    <location>
        <begin position="73"/>
        <end position="336"/>
    </location>
</feature>
<keyword evidence="3" id="KW-0813">Transport</keyword>
<dbReference type="InterPro" id="IPR051313">
    <property type="entry name" value="Bact_iron-sidero_bind"/>
</dbReference>
<evidence type="ECO:0000313" key="7">
    <source>
        <dbReference type="EMBL" id="AFY89117.1"/>
    </source>
</evidence>
<dbReference type="InterPro" id="IPR002491">
    <property type="entry name" value="ABC_transptr_periplasmic_BD"/>
</dbReference>
<evidence type="ECO:0000256" key="4">
    <source>
        <dbReference type="ARBA" id="ARBA00022729"/>
    </source>
</evidence>
<dbReference type="PROSITE" id="PS51257">
    <property type="entry name" value="PROKAR_LIPOPROTEIN"/>
    <property type="match status" value="1"/>
</dbReference>
<evidence type="ECO:0000313" key="8">
    <source>
        <dbReference type="Proteomes" id="UP000010384"/>
    </source>
</evidence>
<gene>
    <name evidence="7" type="ORF">Chro_3676</name>
</gene>
<evidence type="ECO:0000256" key="2">
    <source>
        <dbReference type="ARBA" id="ARBA00008814"/>
    </source>
</evidence>
<sequence length="337" mass="36883">MQLRSRCKRAYHLLRFTLLMFLTVLTVYACASNTSQELPSNNKIANSVSTSGATARVIKHAMGETKVPAQPQRVVVLDTAPLDAALALGVKPIGSSLPRTDSLPAYLGDRAAGITPVGKTPPNLEAILRLQPDLILGNTMAHRQIYDKLSQIAPTVLTAGNSTDGQWKQELQLYAQALDRADAVQPLLDDYDRRVAKLQQQLKTQPSNIQVSVVITTEGWIAFYTQDSFPGSVLQDVGLARPPAQDVRGKSWEQVSREDINSIDGDAIFLLSVDSDKVPGSFTVNQFAKDLLFSQLNAVQKGQVYQVDAEVWHLGSNILGANRILDDLFKYLVAEKS</sequence>
<dbReference type="KEGG" id="cthe:Chro_3676"/>
<comment type="similarity">
    <text evidence="2">Belongs to the bacterial solute-binding protein 8 family.</text>
</comment>
<evidence type="ECO:0000256" key="3">
    <source>
        <dbReference type="ARBA" id="ARBA00022448"/>
    </source>
</evidence>
<dbReference type="AlphaFoldDB" id="K9U1Y7"/>
<dbReference type="InParanoid" id="K9U1Y7"/>
<dbReference type="EMBL" id="CP003597">
    <property type="protein sequence ID" value="AFY89117.1"/>
    <property type="molecule type" value="Genomic_DNA"/>
</dbReference>
<feature type="chain" id="PRO_5003936878" evidence="5">
    <location>
        <begin position="32"/>
        <end position="337"/>
    </location>
</feature>
<dbReference type="Proteomes" id="UP000010384">
    <property type="component" value="Chromosome"/>
</dbReference>
<name>K9U1Y7_CHRTP</name>
<dbReference type="PANTHER" id="PTHR30532">
    <property type="entry name" value="IRON III DICITRATE-BINDING PERIPLASMIC PROTEIN"/>
    <property type="match status" value="1"/>
</dbReference>
<dbReference type="PROSITE" id="PS50983">
    <property type="entry name" value="FE_B12_PBP"/>
    <property type="match status" value="1"/>
</dbReference>
<organism evidence="7 8">
    <name type="scientific">Chroococcidiopsis thermalis (strain PCC 7203)</name>
    <dbReference type="NCBI Taxonomy" id="251229"/>
    <lineage>
        <taxon>Bacteria</taxon>
        <taxon>Bacillati</taxon>
        <taxon>Cyanobacteriota</taxon>
        <taxon>Cyanophyceae</taxon>
        <taxon>Chroococcidiopsidales</taxon>
        <taxon>Chroococcidiopsidaceae</taxon>
        <taxon>Chroococcidiopsis</taxon>
    </lineage>
</organism>
<dbReference type="GO" id="GO:1901678">
    <property type="term" value="P:iron coordination entity transport"/>
    <property type="evidence" value="ECO:0007669"/>
    <property type="project" value="UniProtKB-ARBA"/>
</dbReference>
<comment type="subcellular location">
    <subcellularLocation>
        <location evidence="1">Cell envelope</location>
    </subcellularLocation>
</comment>
<dbReference type="CDD" id="cd01146">
    <property type="entry name" value="FhuD"/>
    <property type="match status" value="1"/>
</dbReference>